<keyword evidence="4" id="KW-1133">Transmembrane helix</keyword>
<comment type="subcellular location">
    <subcellularLocation>
        <location evidence="1">Membrane</location>
        <topology evidence="1">Single-pass membrane protein</topology>
    </subcellularLocation>
</comment>
<keyword evidence="5" id="KW-0472">Membrane</keyword>
<keyword evidence="2" id="KW-0812">Transmembrane</keyword>
<feature type="chain" id="PRO_5032605861" description="WSC domain-containing protein" evidence="7">
    <location>
        <begin position="22"/>
        <end position="371"/>
    </location>
</feature>
<dbReference type="PROSITE" id="PS51212">
    <property type="entry name" value="WSC"/>
    <property type="match status" value="1"/>
</dbReference>
<evidence type="ECO:0000256" key="3">
    <source>
        <dbReference type="ARBA" id="ARBA00022729"/>
    </source>
</evidence>
<reference evidence="9" key="1">
    <citation type="submission" date="2021-01" db="EMBL/GenBank/DDBJ databases">
        <authorList>
            <person name="Li R."/>
            <person name="Bekaert M."/>
        </authorList>
    </citation>
    <scope>NUCLEOTIDE SEQUENCE</scope>
    <source>
        <strain evidence="9">Farmed</strain>
    </source>
</reference>
<evidence type="ECO:0000313" key="9">
    <source>
        <dbReference type="EMBL" id="CAE1262707.1"/>
    </source>
</evidence>
<sequence>MKTTLLSFPFFLALAIGYVQSNVENCYKEDKHDRRFSISPGNYDPLQMTIITCTTACGELNQKYAALTYGKFCFCGNNDPDDAKKTTSGCTTPCSGDSNQMCGDSEHISVYKSAQHFTDLTLSVKSHNNFEVIFEAMAEPESIIVDYQMDYGEGNSRTQKNASDLFTKHYVLPGNFAATLYASGRNNTAPEVQASTLVSVNFPVTNMSVNCPKVTASHEEMECLVTLVDGSSLIVTSDMGDGQGPQNYTIADATRFVAGPEIPSTSTSQGTTTDGFYIMPSAEFQWEGVTVAWEIFATKAGTINLLILKPVCSNEYCYTSRTCGTCHPGMAYKCGQQLFNTATGMCGNSTVPRYTESSLLVTYSIVDKINS</sequence>
<dbReference type="SMART" id="SM00321">
    <property type="entry name" value="WSC"/>
    <property type="match status" value="1"/>
</dbReference>
<dbReference type="EMBL" id="CAHIKZ030001395">
    <property type="protein sequence ID" value="CAE1262707.1"/>
    <property type="molecule type" value="Genomic_DNA"/>
</dbReference>
<organism evidence="9 10">
    <name type="scientific">Acanthosepion pharaonis</name>
    <name type="common">Pharaoh cuttlefish</name>
    <name type="synonym">Sepia pharaonis</name>
    <dbReference type="NCBI Taxonomy" id="158019"/>
    <lineage>
        <taxon>Eukaryota</taxon>
        <taxon>Metazoa</taxon>
        <taxon>Spiralia</taxon>
        <taxon>Lophotrochozoa</taxon>
        <taxon>Mollusca</taxon>
        <taxon>Cephalopoda</taxon>
        <taxon>Coleoidea</taxon>
        <taxon>Decapodiformes</taxon>
        <taxon>Sepiida</taxon>
        <taxon>Sepiina</taxon>
        <taxon>Sepiidae</taxon>
        <taxon>Acanthosepion</taxon>
    </lineage>
</organism>
<accession>A0A812CC58</accession>
<dbReference type="InterPro" id="IPR051836">
    <property type="entry name" value="Kremen_rcpt"/>
</dbReference>
<dbReference type="PANTHER" id="PTHR24269">
    <property type="entry name" value="KREMEN PROTEIN"/>
    <property type="match status" value="1"/>
</dbReference>
<proteinExistence type="predicted"/>
<protein>
    <recommendedName>
        <fullName evidence="8">WSC domain-containing protein</fullName>
    </recommendedName>
</protein>
<evidence type="ECO:0000256" key="5">
    <source>
        <dbReference type="ARBA" id="ARBA00023136"/>
    </source>
</evidence>
<keyword evidence="10" id="KW-1185">Reference proteome</keyword>
<feature type="domain" description="WSC" evidence="8">
    <location>
        <begin position="20"/>
        <end position="114"/>
    </location>
</feature>
<dbReference type="AlphaFoldDB" id="A0A812CC58"/>
<keyword evidence="3 7" id="KW-0732">Signal</keyword>
<gene>
    <name evidence="9" type="ORF">SPHA_33354</name>
</gene>
<evidence type="ECO:0000256" key="1">
    <source>
        <dbReference type="ARBA" id="ARBA00004167"/>
    </source>
</evidence>
<evidence type="ECO:0000256" key="2">
    <source>
        <dbReference type="ARBA" id="ARBA00022692"/>
    </source>
</evidence>
<evidence type="ECO:0000313" key="10">
    <source>
        <dbReference type="Proteomes" id="UP000597762"/>
    </source>
</evidence>
<evidence type="ECO:0000259" key="8">
    <source>
        <dbReference type="PROSITE" id="PS51212"/>
    </source>
</evidence>
<evidence type="ECO:0000256" key="7">
    <source>
        <dbReference type="SAM" id="SignalP"/>
    </source>
</evidence>
<keyword evidence="6" id="KW-0325">Glycoprotein</keyword>
<evidence type="ECO:0000256" key="6">
    <source>
        <dbReference type="ARBA" id="ARBA00023180"/>
    </source>
</evidence>
<comment type="caution">
    <text evidence="9">The sequence shown here is derived from an EMBL/GenBank/DDBJ whole genome shotgun (WGS) entry which is preliminary data.</text>
</comment>
<evidence type="ECO:0000256" key="4">
    <source>
        <dbReference type="ARBA" id="ARBA00022989"/>
    </source>
</evidence>
<name>A0A812CC58_ACAPH</name>
<dbReference type="PANTHER" id="PTHR24269:SF16">
    <property type="entry name" value="PROTEIN SLG1"/>
    <property type="match status" value="1"/>
</dbReference>
<dbReference type="InterPro" id="IPR002889">
    <property type="entry name" value="WSC_carb-bd"/>
</dbReference>
<dbReference type="Pfam" id="PF01822">
    <property type="entry name" value="WSC"/>
    <property type="match status" value="1"/>
</dbReference>
<dbReference type="OrthoDB" id="6151411at2759"/>
<dbReference type="Proteomes" id="UP000597762">
    <property type="component" value="Unassembled WGS sequence"/>
</dbReference>
<feature type="signal peptide" evidence="7">
    <location>
        <begin position="1"/>
        <end position="21"/>
    </location>
</feature>
<dbReference type="GO" id="GO:0005886">
    <property type="term" value="C:plasma membrane"/>
    <property type="evidence" value="ECO:0007669"/>
    <property type="project" value="TreeGrafter"/>
</dbReference>